<dbReference type="InParanoid" id="A0A4R5DDX6"/>
<keyword evidence="2 7" id="KW-0813">Transport</keyword>
<accession>A0A4R5DDX6</accession>
<dbReference type="Pfam" id="PF00528">
    <property type="entry name" value="BPD_transp_1"/>
    <property type="match status" value="1"/>
</dbReference>
<comment type="similarity">
    <text evidence="7">Belongs to the binding-protein-dependent transport system permease family.</text>
</comment>
<proteinExistence type="inferred from homology"/>
<organism evidence="9 10">
    <name type="scientific">Jiangella asiatica</name>
    <dbReference type="NCBI Taxonomy" id="2530372"/>
    <lineage>
        <taxon>Bacteria</taxon>
        <taxon>Bacillati</taxon>
        <taxon>Actinomycetota</taxon>
        <taxon>Actinomycetes</taxon>
        <taxon>Jiangellales</taxon>
        <taxon>Jiangellaceae</taxon>
        <taxon>Jiangella</taxon>
    </lineage>
</organism>
<evidence type="ECO:0000256" key="1">
    <source>
        <dbReference type="ARBA" id="ARBA00004651"/>
    </source>
</evidence>
<keyword evidence="5 7" id="KW-1133">Transmembrane helix</keyword>
<dbReference type="Proteomes" id="UP000294739">
    <property type="component" value="Unassembled WGS sequence"/>
</dbReference>
<evidence type="ECO:0000256" key="3">
    <source>
        <dbReference type="ARBA" id="ARBA00022475"/>
    </source>
</evidence>
<keyword evidence="4 7" id="KW-0812">Transmembrane</keyword>
<keyword evidence="6 7" id="KW-0472">Membrane</keyword>
<evidence type="ECO:0000313" key="9">
    <source>
        <dbReference type="EMBL" id="TDE08483.1"/>
    </source>
</evidence>
<dbReference type="InterPro" id="IPR035906">
    <property type="entry name" value="MetI-like_sf"/>
</dbReference>
<evidence type="ECO:0000259" key="8">
    <source>
        <dbReference type="PROSITE" id="PS50928"/>
    </source>
</evidence>
<dbReference type="GO" id="GO:0005886">
    <property type="term" value="C:plasma membrane"/>
    <property type="evidence" value="ECO:0007669"/>
    <property type="project" value="UniProtKB-SubCell"/>
</dbReference>
<name>A0A4R5DDX6_9ACTN</name>
<dbReference type="PANTHER" id="PTHR43005">
    <property type="entry name" value="BLR7065 PROTEIN"/>
    <property type="match status" value="1"/>
</dbReference>
<feature type="transmembrane region" description="Helical" evidence="7">
    <location>
        <begin position="117"/>
        <end position="138"/>
    </location>
</feature>
<dbReference type="AlphaFoldDB" id="A0A4R5DDX6"/>
<dbReference type="CDD" id="cd06261">
    <property type="entry name" value="TM_PBP2"/>
    <property type="match status" value="1"/>
</dbReference>
<feature type="transmembrane region" description="Helical" evidence="7">
    <location>
        <begin position="212"/>
        <end position="232"/>
    </location>
</feature>
<dbReference type="SUPFAM" id="SSF161098">
    <property type="entry name" value="MetI-like"/>
    <property type="match status" value="1"/>
</dbReference>
<comment type="subcellular location">
    <subcellularLocation>
        <location evidence="1 7">Cell membrane</location>
        <topology evidence="1 7">Multi-pass membrane protein</topology>
    </subcellularLocation>
</comment>
<feature type="transmembrane region" description="Helical" evidence="7">
    <location>
        <begin position="21"/>
        <end position="42"/>
    </location>
</feature>
<dbReference type="OrthoDB" id="34224at2"/>
<keyword evidence="3" id="KW-1003">Cell membrane</keyword>
<dbReference type="RefSeq" id="WP_131896789.1">
    <property type="nucleotide sequence ID" value="NZ_SMKZ01000024.1"/>
</dbReference>
<evidence type="ECO:0000256" key="7">
    <source>
        <dbReference type="RuleBase" id="RU363032"/>
    </source>
</evidence>
<evidence type="ECO:0000313" key="10">
    <source>
        <dbReference type="Proteomes" id="UP000294739"/>
    </source>
</evidence>
<feature type="domain" description="ABC transmembrane type-1" evidence="8">
    <location>
        <begin position="80"/>
        <end position="295"/>
    </location>
</feature>
<dbReference type="GO" id="GO:0055085">
    <property type="term" value="P:transmembrane transport"/>
    <property type="evidence" value="ECO:0007669"/>
    <property type="project" value="InterPro"/>
</dbReference>
<evidence type="ECO:0000256" key="4">
    <source>
        <dbReference type="ARBA" id="ARBA00022692"/>
    </source>
</evidence>
<dbReference type="InterPro" id="IPR000515">
    <property type="entry name" value="MetI-like"/>
</dbReference>
<feature type="transmembrane region" description="Helical" evidence="7">
    <location>
        <begin position="276"/>
        <end position="296"/>
    </location>
</feature>
<dbReference type="EMBL" id="SMKZ01000024">
    <property type="protein sequence ID" value="TDE08483.1"/>
    <property type="molecule type" value="Genomic_DNA"/>
</dbReference>
<feature type="transmembrane region" description="Helical" evidence="7">
    <location>
        <begin position="169"/>
        <end position="192"/>
    </location>
</feature>
<feature type="transmembrane region" description="Helical" evidence="7">
    <location>
        <begin position="84"/>
        <end position="105"/>
    </location>
</feature>
<protein>
    <submittedName>
        <fullName evidence="9">Sugar ABC transporter permease</fullName>
    </submittedName>
</protein>
<reference evidence="9 10" key="1">
    <citation type="submission" date="2019-03" db="EMBL/GenBank/DDBJ databases">
        <title>Draft genome sequences of novel Actinobacteria.</title>
        <authorList>
            <person name="Sahin N."/>
            <person name="Ay H."/>
            <person name="Saygin H."/>
        </authorList>
    </citation>
    <scope>NUCLEOTIDE SEQUENCE [LARGE SCALE GENOMIC DNA]</scope>
    <source>
        <strain evidence="9 10">5K138</strain>
    </source>
</reference>
<dbReference type="PANTHER" id="PTHR43005:SF1">
    <property type="entry name" value="SPERMIDINE_PUTRESCINE TRANSPORT SYSTEM PERMEASE PROTEIN"/>
    <property type="match status" value="1"/>
</dbReference>
<evidence type="ECO:0000256" key="5">
    <source>
        <dbReference type="ARBA" id="ARBA00022989"/>
    </source>
</evidence>
<keyword evidence="10" id="KW-1185">Reference proteome</keyword>
<evidence type="ECO:0000256" key="6">
    <source>
        <dbReference type="ARBA" id="ARBA00023136"/>
    </source>
</evidence>
<sequence>MAVIGTRVRAPRRPAMSDRRLALLLAAPAAALLALFVVYPFLTALLNSFADVDAASGRRTFIGIDNFVTIGSDPDLRAAFGRTVVWTVSNMVLQVCLGVLVALLLNARLRGQGLARGLVLFPYMVPAIVVALMFRYMFNDVTGLANYVLLDLGLIDAPLGWLSDPDVIMVTLVLVNVWKYTPFFVIVVLARLQTIPRDLYEAVSIDGGGRWAGLRAVTLPSILPVLLVAMLLRTIWTAYDFDIPYLLSAGGGPSGSAVTVPLAIRSLAFESGSIGQASALAVCMALLLIASAWVYLRGFNERTHV</sequence>
<dbReference type="Gene3D" id="1.10.3720.10">
    <property type="entry name" value="MetI-like"/>
    <property type="match status" value="1"/>
</dbReference>
<dbReference type="PROSITE" id="PS50928">
    <property type="entry name" value="ABC_TM1"/>
    <property type="match status" value="1"/>
</dbReference>
<evidence type="ECO:0000256" key="2">
    <source>
        <dbReference type="ARBA" id="ARBA00022448"/>
    </source>
</evidence>
<gene>
    <name evidence="9" type="ORF">E1269_17415</name>
</gene>
<comment type="caution">
    <text evidence="9">The sequence shown here is derived from an EMBL/GenBank/DDBJ whole genome shotgun (WGS) entry which is preliminary data.</text>
</comment>